<dbReference type="RefSeq" id="WP_093316122.1">
    <property type="nucleotide sequence ID" value="NZ_FOZG01000003.1"/>
</dbReference>
<evidence type="ECO:0008006" key="3">
    <source>
        <dbReference type="Google" id="ProtNLM"/>
    </source>
</evidence>
<accession>A0A1I6M0P5</accession>
<reference evidence="1 2" key="1">
    <citation type="submission" date="2016-10" db="EMBL/GenBank/DDBJ databases">
        <authorList>
            <person name="de Groot N.N."/>
        </authorList>
    </citation>
    <scope>NUCLEOTIDE SEQUENCE [LARGE SCALE GENOMIC DNA]</scope>
    <source>
        <strain evidence="1 2">S5-249</strain>
    </source>
</reference>
<gene>
    <name evidence="1" type="ORF">SAMN05192580_3234</name>
</gene>
<name>A0A1I6M0P5_9SPHN</name>
<dbReference type="OrthoDB" id="7556813at2"/>
<organism evidence="1 2">
    <name type="scientific">Sphingomonas jatrophae</name>
    <dbReference type="NCBI Taxonomy" id="1166337"/>
    <lineage>
        <taxon>Bacteria</taxon>
        <taxon>Pseudomonadati</taxon>
        <taxon>Pseudomonadota</taxon>
        <taxon>Alphaproteobacteria</taxon>
        <taxon>Sphingomonadales</taxon>
        <taxon>Sphingomonadaceae</taxon>
        <taxon>Sphingomonas</taxon>
    </lineage>
</organism>
<evidence type="ECO:0000313" key="2">
    <source>
        <dbReference type="Proteomes" id="UP000198824"/>
    </source>
</evidence>
<proteinExistence type="predicted"/>
<keyword evidence="2" id="KW-1185">Reference proteome</keyword>
<dbReference type="Pfam" id="PF14022">
    <property type="entry name" value="DUF4238"/>
    <property type="match status" value="1"/>
</dbReference>
<dbReference type="AlphaFoldDB" id="A0A1I6M0P5"/>
<protein>
    <recommendedName>
        <fullName evidence="3">DUF4238 domain-containing protein</fullName>
    </recommendedName>
</protein>
<dbReference type="EMBL" id="FOZG01000003">
    <property type="protein sequence ID" value="SFS09198.1"/>
    <property type="molecule type" value="Genomic_DNA"/>
</dbReference>
<evidence type="ECO:0000313" key="1">
    <source>
        <dbReference type="EMBL" id="SFS09198.1"/>
    </source>
</evidence>
<dbReference type="Proteomes" id="UP000198824">
    <property type="component" value="Unassembled WGS sequence"/>
</dbReference>
<sequence length="313" mass="36547">MSNLTANQHHVWQYYLKAWANKKDQVWCLQKGKPAPFISHTRNVGSERFFYEFQELSEPDEQYLEYIINQSKNESLRKLNRGWVDSLQTPFTLRRMLANFPLSDENKAQVERLLDETGKTLGEQYHGTMEEQGKPMLDSLRAGDSSFYRNDDQQQMTFIQFISYQYFRTAKIRNGYRAISLKLPHDRDRTWPIEAFIYATNLGTSPYAQRHEYEIVMIDNRSDKPFINGDQPVINLLGLSDQEVELFYPLTPRRAMILSASKERYPSSQKDAGLIEVEGYNFQMYQKSDTQLYGSDKDYLATFEGLPKGDLSG</sequence>
<dbReference type="InterPro" id="IPR025332">
    <property type="entry name" value="DUF4238"/>
</dbReference>